<dbReference type="AlphaFoldDB" id="A0A6G7WGR5"/>
<organism evidence="5 6">
    <name type="scientific">Jeotgalibaca porci</name>
    <dbReference type="NCBI Taxonomy" id="1868793"/>
    <lineage>
        <taxon>Bacteria</taxon>
        <taxon>Bacillati</taxon>
        <taxon>Bacillota</taxon>
        <taxon>Bacilli</taxon>
        <taxon>Lactobacillales</taxon>
        <taxon>Carnobacteriaceae</taxon>
        <taxon>Jeotgalibaca</taxon>
    </lineage>
</organism>
<evidence type="ECO:0000256" key="2">
    <source>
        <dbReference type="SAM" id="MobiDB-lite"/>
    </source>
</evidence>
<dbReference type="InterPro" id="IPR058219">
    <property type="entry name" value="LiaX"/>
</dbReference>
<dbReference type="InterPro" id="IPR025164">
    <property type="entry name" value="Toastrack_DUF4097"/>
</dbReference>
<evidence type="ECO:0000256" key="1">
    <source>
        <dbReference type="SAM" id="Coils"/>
    </source>
</evidence>
<accession>A0A6G7WGR5</accession>
<evidence type="ECO:0000259" key="3">
    <source>
        <dbReference type="Pfam" id="PF13349"/>
    </source>
</evidence>
<feature type="coiled-coil region" evidence="1">
    <location>
        <begin position="88"/>
        <end position="170"/>
    </location>
</feature>
<name>A0A6G7WGR5_9LACT</name>
<dbReference type="Proteomes" id="UP000501830">
    <property type="component" value="Chromosome"/>
</dbReference>
<dbReference type="InterPro" id="IPR053959">
    <property type="entry name" value="YvlB/LiaX_N"/>
</dbReference>
<evidence type="ECO:0000313" key="6">
    <source>
        <dbReference type="Proteomes" id="UP000501830"/>
    </source>
</evidence>
<dbReference type="RefSeq" id="WP_166062499.1">
    <property type="nucleotide sequence ID" value="NZ_CP049889.1"/>
</dbReference>
<reference evidence="5 6" key="1">
    <citation type="journal article" date="2017" name="Int. J. Syst. Evol. Microbiol.">
        <title>Jeotgalibaca porci sp. nov. and Jeotgalibaca arthritidis sp. nov., isolated from pigs, and emended description of the genus Jeotgalibaca.</title>
        <authorList>
            <person name="Zamora L."/>
            <person name="Perez-Sancho M."/>
            <person name="Dominguez L."/>
            <person name="Fernandez-Garayzabal J.F."/>
            <person name="Vela A.I."/>
        </authorList>
    </citation>
    <scope>NUCLEOTIDE SEQUENCE [LARGE SCALE GENOMIC DNA]</scope>
    <source>
        <strain evidence="5 6">CCUG 69148</strain>
    </source>
</reference>
<keyword evidence="1" id="KW-0175">Coiled coil</keyword>
<gene>
    <name evidence="5" type="primary">liaX</name>
    <name evidence="5" type="ORF">G7058_04845</name>
</gene>
<feature type="domain" description="DUF4097" evidence="3">
    <location>
        <begin position="249"/>
        <end position="495"/>
    </location>
</feature>
<dbReference type="EMBL" id="CP049889">
    <property type="protein sequence ID" value="QIK51443.1"/>
    <property type="molecule type" value="Genomic_DNA"/>
</dbReference>
<sequence length="503" mass="57068">MNERERILALVKQGIISTDEAIELLENTAKKQVEEAQKNETKEPFVEAEKAEPTAEEVQAAADKKDKENFEKILESLASEISYFSSKVDEKTEALQILRRQISAKEERRQAIATHEELGTMTPELQMEVVRLEEELEGLRSQEQALREEKRKMEEQMRTLKKEQLETNVKSFGEKFGNKDEWKETATDLGSKLSHLGTQFSQFVNATVSSIAENLEWKEVDFNVNIPGIVSNKFKHEFNYENTTATILDFQLANGNIHFKQWDKNDMRVEADIKIYAKYEEETPLAAFEARSTITIDEDQLTFHVPNKRVRCDLTVYLPAREYDYLAIKVLNGNVTVNDFKGKDVYLKSTNGNMNFAHVDATMLELDGGNGKITVRDSHLVDIIAKLINGDITLNSHVSSSQLSIINGNIRITHTDMDVQRIEASSVNGTVKLAIPAEKSVELDAHSSLGSIKNRMGNVEVIQQRDEKTNKHLQFRRVVDTTPVMVELKTTNGSILMKDTDAK</sequence>
<dbReference type="NCBIfam" id="NF038025">
    <property type="entry name" value="dapto_LiaX"/>
    <property type="match status" value="1"/>
</dbReference>
<keyword evidence="6" id="KW-1185">Reference proteome</keyword>
<protein>
    <submittedName>
        <fullName evidence="5">Daptomycin-sensing surface protein LiaX</fullName>
    </submittedName>
</protein>
<evidence type="ECO:0000313" key="5">
    <source>
        <dbReference type="EMBL" id="QIK51443.1"/>
    </source>
</evidence>
<feature type="region of interest" description="Disordered" evidence="2">
    <location>
        <begin position="34"/>
        <end position="65"/>
    </location>
</feature>
<dbReference type="Pfam" id="PF22746">
    <property type="entry name" value="SHOCT-like_DUF2089-C"/>
    <property type="match status" value="1"/>
</dbReference>
<feature type="compositionally biased region" description="Basic and acidic residues" evidence="2">
    <location>
        <begin position="34"/>
        <end position="53"/>
    </location>
</feature>
<dbReference type="GeneID" id="94552596"/>
<dbReference type="Pfam" id="PF13349">
    <property type="entry name" value="DUF4097"/>
    <property type="match status" value="1"/>
</dbReference>
<dbReference type="KEGG" id="jpo:G7058_04845"/>
<feature type="domain" description="YvlB/LiaX N-terminal" evidence="4">
    <location>
        <begin position="2"/>
        <end position="27"/>
    </location>
</feature>
<evidence type="ECO:0000259" key="4">
    <source>
        <dbReference type="Pfam" id="PF22746"/>
    </source>
</evidence>
<proteinExistence type="predicted"/>